<dbReference type="InterPro" id="IPR003644">
    <property type="entry name" value="Calx_beta"/>
</dbReference>
<evidence type="ECO:0000256" key="1">
    <source>
        <dbReference type="ARBA" id="ARBA00022729"/>
    </source>
</evidence>
<keyword evidence="1" id="KW-0732">Signal</keyword>
<keyword evidence="2" id="KW-0677">Repeat</keyword>
<keyword evidence="4" id="KW-0472">Membrane</keyword>
<keyword evidence="4" id="KW-1133">Transmembrane helix</keyword>
<evidence type="ECO:0000256" key="3">
    <source>
        <dbReference type="ARBA" id="ARBA00022837"/>
    </source>
</evidence>
<dbReference type="GO" id="GO:0007154">
    <property type="term" value="P:cell communication"/>
    <property type="evidence" value="ECO:0007669"/>
    <property type="project" value="InterPro"/>
</dbReference>
<keyword evidence="4" id="KW-0812">Transmembrane</keyword>
<dbReference type="Gene3D" id="2.60.40.2030">
    <property type="match status" value="1"/>
</dbReference>
<protein>
    <recommendedName>
        <fullName evidence="5">Calx-beta domain-containing protein</fullName>
    </recommendedName>
</protein>
<evidence type="ECO:0000259" key="5">
    <source>
        <dbReference type="Pfam" id="PF03160"/>
    </source>
</evidence>
<evidence type="ECO:0000256" key="4">
    <source>
        <dbReference type="SAM" id="Phobius"/>
    </source>
</evidence>
<organism evidence="6">
    <name type="scientific">Amphimedon queenslandica</name>
    <name type="common">Sponge</name>
    <dbReference type="NCBI Taxonomy" id="400682"/>
    <lineage>
        <taxon>Eukaryota</taxon>
        <taxon>Metazoa</taxon>
        <taxon>Porifera</taxon>
        <taxon>Demospongiae</taxon>
        <taxon>Heteroscleromorpha</taxon>
        <taxon>Haplosclerida</taxon>
        <taxon>Niphatidae</taxon>
        <taxon>Amphimedon</taxon>
    </lineage>
</organism>
<dbReference type="GO" id="GO:0016020">
    <property type="term" value="C:membrane"/>
    <property type="evidence" value="ECO:0007669"/>
    <property type="project" value="InterPro"/>
</dbReference>
<proteinExistence type="predicted"/>
<accession>A0A1X7U1L6</accession>
<dbReference type="AlphaFoldDB" id="A0A1X7U1L6"/>
<evidence type="ECO:0000256" key="2">
    <source>
        <dbReference type="ARBA" id="ARBA00022737"/>
    </source>
</evidence>
<dbReference type="InParanoid" id="A0A1X7U1L6"/>
<dbReference type="SUPFAM" id="SSF141072">
    <property type="entry name" value="CalX-like"/>
    <property type="match status" value="1"/>
</dbReference>
<feature type="domain" description="Calx-beta" evidence="5">
    <location>
        <begin position="23"/>
        <end position="91"/>
    </location>
</feature>
<feature type="transmembrane region" description="Helical" evidence="4">
    <location>
        <begin position="298"/>
        <end position="323"/>
    </location>
</feature>
<reference evidence="6" key="1">
    <citation type="submission" date="2017-05" db="UniProtKB">
        <authorList>
            <consortium name="EnsemblMetazoa"/>
        </authorList>
    </citation>
    <scope>IDENTIFICATION</scope>
</reference>
<dbReference type="OrthoDB" id="3438930at2759"/>
<dbReference type="EnsemblMetazoa" id="Aqu2.1.21752_001">
    <property type="protein sequence ID" value="Aqu2.1.21752_001"/>
    <property type="gene ID" value="Aqu2.1.21752"/>
</dbReference>
<name>A0A1X7U1L6_AMPQE</name>
<sequence length="421" mass="46177">MQQLSQQETRGKSPTISLLSHMASRGGDDYLSTSAVVTFRYWETLHNVTIAIIDDLYAEPTEYFSVRLEAIGQDVVVFPITECTVGIHDNDYVQIGFSNSSLIIDSTEMTLAVSNYHGIMQSGEISTVKLQVESLSGEALNVTHFDFYNYSGSYSANLNLSHLLFSLVYNQNNAVLLGRLATDKSSINLTIEPSVITITYNPQIPQIFNTTTTQVDCMSTIVTITSIPTISSQACAFSEPITVTSIRTSTLTTATSASIMITSPPVSKVTITVEKTLPCSAAILPTTQPNQSSLNSSVVVGGVMGYVILVILGIVGTVGGFFCGRSTRRQQGMTMSATNVPVIISNVNDYEGRRKAIRSGILDKNQSLPLPKPPHNIGEEIYDNNVIYMEMDICKKKWHTKILEQLQHSKHEYCTYSNVFC</sequence>
<dbReference type="Pfam" id="PF03160">
    <property type="entry name" value="Calx-beta"/>
    <property type="match status" value="1"/>
</dbReference>
<evidence type="ECO:0000313" key="6">
    <source>
        <dbReference type="EnsemblMetazoa" id="Aqu2.1.21752_001"/>
    </source>
</evidence>
<keyword evidence="3" id="KW-0106">Calcium</keyword>
<dbReference type="InterPro" id="IPR038081">
    <property type="entry name" value="CalX-like_sf"/>
</dbReference>